<feature type="chain" id="PRO_5012633025" description="Fucose-specific lectin" evidence="2">
    <location>
        <begin position="16"/>
        <end position="400"/>
    </location>
</feature>
<feature type="signal peptide" evidence="2">
    <location>
        <begin position="1"/>
        <end position="15"/>
    </location>
</feature>
<evidence type="ECO:0000313" key="4">
    <source>
        <dbReference type="Proteomes" id="UP000012174"/>
    </source>
</evidence>
<reference evidence="4" key="1">
    <citation type="journal article" date="2013" name="Genome Announc.">
        <title>Draft genome sequence of the grapevine dieback fungus Eutypa lata UCR-EL1.</title>
        <authorList>
            <person name="Blanco-Ulate B."/>
            <person name="Rolshausen P.E."/>
            <person name="Cantu D."/>
        </authorList>
    </citation>
    <scope>NUCLEOTIDE SEQUENCE [LARGE SCALE GENOMIC DNA]</scope>
    <source>
        <strain evidence="4">UCR-EL1</strain>
    </source>
</reference>
<name>M7ST91_EUTLA</name>
<dbReference type="eggNOG" id="ENOG502SHGW">
    <property type="taxonomic scope" value="Eukaryota"/>
</dbReference>
<keyword evidence="2" id="KW-0732">Signal</keyword>
<evidence type="ECO:0000256" key="1">
    <source>
        <dbReference type="SAM" id="MobiDB-lite"/>
    </source>
</evidence>
<feature type="region of interest" description="Disordered" evidence="1">
    <location>
        <begin position="21"/>
        <end position="58"/>
    </location>
</feature>
<dbReference type="OrthoDB" id="5396810at2759"/>
<feature type="compositionally biased region" description="Polar residues" evidence="1">
    <location>
        <begin position="47"/>
        <end position="58"/>
    </location>
</feature>
<dbReference type="SUPFAM" id="SSF89372">
    <property type="entry name" value="Fucose-specific lectin"/>
    <property type="match status" value="1"/>
</dbReference>
<accession>M7ST91</accession>
<evidence type="ECO:0000256" key="2">
    <source>
        <dbReference type="SAM" id="SignalP"/>
    </source>
</evidence>
<gene>
    <name evidence="3" type="ORF">UCREL1_5288</name>
</gene>
<evidence type="ECO:0008006" key="5">
    <source>
        <dbReference type="Google" id="ProtNLM"/>
    </source>
</evidence>
<dbReference type="STRING" id="1287681.M7ST91"/>
<dbReference type="OMA" id="VANATDW"/>
<dbReference type="HOGENOM" id="CLU_773938_0_0_1"/>
<keyword evidence="4" id="KW-1185">Reference proteome</keyword>
<dbReference type="AlphaFoldDB" id="M7ST91"/>
<proteinExistence type="predicted"/>
<dbReference type="Gene3D" id="2.120.10.70">
    <property type="entry name" value="Fucose-specific lectin"/>
    <property type="match status" value="1"/>
</dbReference>
<organism evidence="3 4">
    <name type="scientific">Eutypa lata (strain UCR-EL1)</name>
    <name type="common">Grapevine dieback disease fungus</name>
    <name type="synonym">Eutypa armeniacae</name>
    <dbReference type="NCBI Taxonomy" id="1287681"/>
    <lineage>
        <taxon>Eukaryota</taxon>
        <taxon>Fungi</taxon>
        <taxon>Dikarya</taxon>
        <taxon>Ascomycota</taxon>
        <taxon>Pezizomycotina</taxon>
        <taxon>Sordariomycetes</taxon>
        <taxon>Xylariomycetidae</taxon>
        <taxon>Xylariales</taxon>
        <taxon>Diatrypaceae</taxon>
        <taxon>Eutypa</taxon>
    </lineage>
</organism>
<dbReference type="KEGG" id="ela:UCREL1_5288"/>
<protein>
    <recommendedName>
        <fullName evidence="5">Fucose-specific lectin</fullName>
    </recommendedName>
</protein>
<dbReference type="EMBL" id="KB706375">
    <property type="protein sequence ID" value="EMR67708.1"/>
    <property type="molecule type" value="Genomic_DNA"/>
</dbReference>
<evidence type="ECO:0000313" key="3">
    <source>
        <dbReference type="EMBL" id="EMR67708.1"/>
    </source>
</evidence>
<sequence>MVLVVMGAIAGGVAGSVLRRHADSKQPPNAAQDDPGGDSSSSGNNSTPKTQAHNTNVLSTSRLASSNWTDTDGVAYRTVFFQDPNNAILARRWDSENRVWTTTNVTDIVMGSDNPPPLPIPGTPLASAACSYGTVLCLQLWFLSAAEIGNATFVSGARLLRPREKPDSWEGEESYAGQRTSPGSQLSAAWQRCWSLDCIGDWVLVYQTPEGHIDVANATDWGNPERVIDRKDVAANSSLSIVPQFTTETGAVDRIALVSERVDSSSGGPMQKTMFRAGEWHSDGFLIEDLPPPSPKLQFVTVLLQNFTQTMFLALLPDDSGTVTALWWAGGWTNIPRIEFRGGPSQERGAQQNSSVKFSAISAGEDAVLYGISGDEVLAYEPDSDGDDISVFVYIGRVYP</sequence>
<feature type="compositionally biased region" description="Low complexity" evidence="1">
    <location>
        <begin position="33"/>
        <end position="46"/>
    </location>
</feature>
<dbReference type="Proteomes" id="UP000012174">
    <property type="component" value="Unassembled WGS sequence"/>
</dbReference>